<accession>A0A9N7VUZ4</accession>
<gene>
    <name evidence="2" type="ORF">PLEPLA_LOCUS47669</name>
</gene>
<sequence>MEVEKVKGGCGSSLSTSPSSRASLTSAGALLHLCTEPPAARPRPLLHPPCTSVALDHLHHQHHHHHHHHPNPHHHHHHHRSKPNFTMTSAREACLHLRPVNNSSL</sequence>
<comment type="caution">
    <text evidence="2">The sequence shown here is derived from an EMBL/GenBank/DDBJ whole genome shotgun (WGS) entry which is preliminary data.</text>
</comment>
<dbReference type="AlphaFoldDB" id="A0A9N7VUZ4"/>
<evidence type="ECO:0000256" key="1">
    <source>
        <dbReference type="SAM" id="MobiDB-lite"/>
    </source>
</evidence>
<dbReference type="EMBL" id="CADEAL010004448">
    <property type="protein sequence ID" value="CAB1459832.1"/>
    <property type="molecule type" value="Genomic_DNA"/>
</dbReference>
<proteinExistence type="predicted"/>
<reference evidence="2" key="1">
    <citation type="submission" date="2020-03" db="EMBL/GenBank/DDBJ databases">
        <authorList>
            <person name="Weist P."/>
        </authorList>
    </citation>
    <scope>NUCLEOTIDE SEQUENCE</scope>
</reference>
<feature type="compositionally biased region" description="Low complexity" evidence="1">
    <location>
        <begin position="12"/>
        <end position="22"/>
    </location>
</feature>
<feature type="compositionally biased region" description="Basic residues" evidence="1">
    <location>
        <begin position="59"/>
        <end position="82"/>
    </location>
</feature>
<dbReference type="Proteomes" id="UP001153269">
    <property type="component" value="Unassembled WGS sequence"/>
</dbReference>
<evidence type="ECO:0000313" key="2">
    <source>
        <dbReference type="EMBL" id="CAB1459832.1"/>
    </source>
</evidence>
<keyword evidence="3" id="KW-1185">Reference proteome</keyword>
<name>A0A9N7VUZ4_PLEPL</name>
<organism evidence="2 3">
    <name type="scientific">Pleuronectes platessa</name>
    <name type="common">European plaice</name>
    <dbReference type="NCBI Taxonomy" id="8262"/>
    <lineage>
        <taxon>Eukaryota</taxon>
        <taxon>Metazoa</taxon>
        <taxon>Chordata</taxon>
        <taxon>Craniata</taxon>
        <taxon>Vertebrata</taxon>
        <taxon>Euteleostomi</taxon>
        <taxon>Actinopterygii</taxon>
        <taxon>Neopterygii</taxon>
        <taxon>Teleostei</taxon>
        <taxon>Neoteleostei</taxon>
        <taxon>Acanthomorphata</taxon>
        <taxon>Carangaria</taxon>
        <taxon>Pleuronectiformes</taxon>
        <taxon>Pleuronectoidei</taxon>
        <taxon>Pleuronectidae</taxon>
        <taxon>Pleuronectes</taxon>
    </lineage>
</organism>
<feature type="region of interest" description="Disordered" evidence="1">
    <location>
        <begin position="1"/>
        <end position="22"/>
    </location>
</feature>
<feature type="region of interest" description="Disordered" evidence="1">
    <location>
        <begin position="57"/>
        <end position="105"/>
    </location>
</feature>
<protein>
    <submittedName>
        <fullName evidence="2">Uncharacterized protein</fullName>
    </submittedName>
</protein>
<evidence type="ECO:0000313" key="3">
    <source>
        <dbReference type="Proteomes" id="UP001153269"/>
    </source>
</evidence>